<reference evidence="1 2" key="1">
    <citation type="submission" date="2014-04" db="EMBL/GenBank/DDBJ databases">
        <title>Genome evolution of avian class.</title>
        <authorList>
            <person name="Zhang G."/>
            <person name="Li C."/>
        </authorList>
    </citation>
    <scope>NUCLEOTIDE SEQUENCE [LARGE SCALE GENOMIC DNA]</scope>
    <source>
        <strain evidence="1">BGI_N331</strain>
    </source>
</reference>
<organism evidence="1 2">
    <name type="scientific">Merops nubicus</name>
    <name type="common">Northern carmine bee-eater</name>
    <dbReference type="NCBI Taxonomy" id="57421"/>
    <lineage>
        <taxon>Eukaryota</taxon>
        <taxon>Metazoa</taxon>
        <taxon>Chordata</taxon>
        <taxon>Craniata</taxon>
        <taxon>Vertebrata</taxon>
        <taxon>Euteleostomi</taxon>
        <taxon>Archelosauria</taxon>
        <taxon>Archosauria</taxon>
        <taxon>Dinosauria</taxon>
        <taxon>Saurischia</taxon>
        <taxon>Theropoda</taxon>
        <taxon>Coelurosauria</taxon>
        <taxon>Aves</taxon>
        <taxon>Neognathae</taxon>
        <taxon>Neoaves</taxon>
        <taxon>Telluraves</taxon>
        <taxon>Coraciimorphae</taxon>
        <taxon>Coraciiformes</taxon>
        <taxon>Meropidae</taxon>
        <taxon>Merops</taxon>
    </lineage>
</organism>
<evidence type="ECO:0000313" key="2">
    <source>
        <dbReference type="Proteomes" id="UP000052967"/>
    </source>
</evidence>
<proteinExistence type="predicted"/>
<dbReference type="EMBL" id="KK705204">
    <property type="protein sequence ID" value="KFQ29828.1"/>
    <property type="molecule type" value="Genomic_DNA"/>
</dbReference>
<name>A0A091QRR4_MERNU</name>
<dbReference type="Proteomes" id="UP000052967">
    <property type="component" value="Unassembled WGS sequence"/>
</dbReference>
<feature type="non-terminal residue" evidence="1">
    <location>
        <position position="54"/>
    </location>
</feature>
<protein>
    <submittedName>
        <fullName evidence="1">Uncharacterized protein</fullName>
    </submittedName>
</protein>
<evidence type="ECO:0000313" key="1">
    <source>
        <dbReference type="EMBL" id="KFQ29828.1"/>
    </source>
</evidence>
<feature type="non-terminal residue" evidence="1">
    <location>
        <position position="1"/>
    </location>
</feature>
<accession>A0A091QRR4</accession>
<dbReference type="AlphaFoldDB" id="A0A091QRR4"/>
<sequence>NGLKLQQGTFRLNIRKNFFSETVIKHWSRLVREVVESPSLEVFRKHVVALRDMV</sequence>
<keyword evidence="2" id="KW-1185">Reference proteome</keyword>
<gene>
    <name evidence="1" type="ORF">N331_07229</name>
</gene>